<evidence type="ECO:0000256" key="1">
    <source>
        <dbReference type="SAM" id="SignalP"/>
    </source>
</evidence>
<dbReference type="InterPro" id="IPR036249">
    <property type="entry name" value="Thioredoxin-like_sf"/>
</dbReference>
<dbReference type="SUPFAM" id="SSF52833">
    <property type="entry name" value="Thioredoxin-like"/>
    <property type="match status" value="1"/>
</dbReference>
<protein>
    <submittedName>
        <fullName evidence="3">Omp28-related outer membrane protein</fullName>
    </submittedName>
</protein>
<evidence type="ECO:0000313" key="4">
    <source>
        <dbReference type="Proteomes" id="UP000808349"/>
    </source>
</evidence>
<sequence>MNRILLFVFSFILLGALQAQTFKDDMEKYNVDDYIAASDATWTVWSGANGEGTDEDALITNENAHSGKNSIRLEAGSAAGGPTDLVLPFGGELNVGTFKYEMWIFTVADQASYFNFQAKAKIGTTWALDNYFDGDAKFRCSLGSASAENLVEVDYAPDTWVKYTLIANLTDNVWEILLNDVSVIKFANPNNSIASIDIYPNYITGSNTRGSGSLFYVDDVSFELIPFVKPNLDAAVLNINYKPKFISGANGAGSINVRNLGITPITSIEVSTRVNGGTPTTTTISNLNIPSLGFSLVKLPAYLYTPGKSTMEIEISKVNGTADDNAGNNIKSLDLLGVVPAPDKKVVVEEATGTWCQWCPRGAVYLDSMARTYPDYFIGIAVHGGSTTEPMMVPTYATGITTFPGFSGYPSIINDRKTLSDPLAVETEFYNLITEPNPAKLTNGARWDSVKRELVISVRADFNSDLTGDYRFNMVIVENAVKGTGTPYNQANAYAGNANGPMGGYELLTNPVPASKMTYNHVARAILDGYAGIPGFLSSTIKKGSSYFINYTYIVPANFKVQNIKLVGLLYGPNGEIINGTETSIAEAVANGIVLDVDQTIEPSTVIELSPNPSSDISLIQLELAKPSFVTMEVNDLVGKTISHKSYGQLDGNIELPIQTNLLPTGTYLVKLSINGAIQTKKLVVSH</sequence>
<dbReference type="InterPro" id="IPR026444">
    <property type="entry name" value="Secre_tail"/>
</dbReference>
<feature type="signal peptide" evidence="1">
    <location>
        <begin position="1"/>
        <end position="19"/>
    </location>
</feature>
<name>A0A9D7XG28_9BACT</name>
<organism evidence="3 4">
    <name type="scientific">Candidatus Defluviibacterium haderslevense</name>
    <dbReference type="NCBI Taxonomy" id="2981993"/>
    <lineage>
        <taxon>Bacteria</taxon>
        <taxon>Pseudomonadati</taxon>
        <taxon>Bacteroidota</taxon>
        <taxon>Saprospiria</taxon>
        <taxon>Saprospirales</taxon>
        <taxon>Saprospiraceae</taxon>
        <taxon>Candidatus Defluviibacterium</taxon>
    </lineage>
</organism>
<dbReference type="AlphaFoldDB" id="A0A9D7XG28"/>
<proteinExistence type="predicted"/>
<comment type="caution">
    <text evidence="3">The sequence shown here is derived from an EMBL/GenBank/DDBJ whole genome shotgun (WGS) entry which is preliminary data.</text>
</comment>
<accession>A0A9D7XG28</accession>
<dbReference type="Pfam" id="PF18962">
    <property type="entry name" value="Por_Secre_tail"/>
    <property type="match status" value="1"/>
</dbReference>
<dbReference type="NCBIfam" id="TIGR04183">
    <property type="entry name" value="Por_Secre_tail"/>
    <property type="match status" value="1"/>
</dbReference>
<feature type="domain" description="Secretion system C-terminal sorting" evidence="2">
    <location>
        <begin position="611"/>
        <end position="685"/>
    </location>
</feature>
<feature type="chain" id="PRO_5038715403" evidence="1">
    <location>
        <begin position="20"/>
        <end position="687"/>
    </location>
</feature>
<evidence type="ECO:0000313" key="3">
    <source>
        <dbReference type="EMBL" id="MBK9719560.1"/>
    </source>
</evidence>
<reference evidence="3 4" key="1">
    <citation type="submission" date="2020-10" db="EMBL/GenBank/DDBJ databases">
        <title>Connecting structure to function with the recovery of over 1000 high-quality activated sludge metagenome-assembled genomes encoding full-length rRNA genes using long-read sequencing.</title>
        <authorList>
            <person name="Singleton C.M."/>
            <person name="Petriglieri F."/>
            <person name="Kristensen J.M."/>
            <person name="Kirkegaard R.H."/>
            <person name="Michaelsen T.Y."/>
            <person name="Andersen M.H."/>
            <person name="Karst S.M."/>
            <person name="Dueholm M.S."/>
            <person name="Nielsen P.H."/>
            <person name="Albertsen M."/>
        </authorList>
    </citation>
    <scope>NUCLEOTIDE SEQUENCE [LARGE SCALE GENOMIC DNA]</scope>
    <source>
        <strain evidence="3">Ribe_18-Q3-R11-54_BAT3C.373</strain>
    </source>
</reference>
<dbReference type="InterPro" id="IPR013783">
    <property type="entry name" value="Ig-like_fold"/>
</dbReference>
<gene>
    <name evidence="3" type="ORF">IPO85_18995</name>
</gene>
<evidence type="ECO:0000259" key="2">
    <source>
        <dbReference type="Pfam" id="PF18962"/>
    </source>
</evidence>
<dbReference type="Proteomes" id="UP000808349">
    <property type="component" value="Unassembled WGS sequence"/>
</dbReference>
<keyword evidence="1" id="KW-0732">Signal</keyword>
<dbReference type="EMBL" id="JADKFW010000021">
    <property type="protein sequence ID" value="MBK9719560.1"/>
    <property type="molecule type" value="Genomic_DNA"/>
</dbReference>
<dbReference type="Gene3D" id="2.60.40.10">
    <property type="entry name" value="Immunoglobulins"/>
    <property type="match status" value="1"/>
</dbReference>